<reference evidence="3" key="1">
    <citation type="submission" date="2019-04" db="EMBL/GenBank/DDBJ databases">
        <title>Genome assembly of Zosterops borbonicus 15179.</title>
        <authorList>
            <person name="Leroy T."/>
            <person name="Anselmetti Y."/>
            <person name="Tilak M.-K."/>
            <person name="Nabholz B."/>
        </authorList>
    </citation>
    <scope>NUCLEOTIDE SEQUENCE</scope>
    <source>
        <strain evidence="3">HGM_15179</strain>
        <tissue evidence="3">Muscle</tissue>
    </source>
</reference>
<feature type="chain" id="PRO_5035444424" evidence="2">
    <location>
        <begin position="22"/>
        <end position="95"/>
    </location>
</feature>
<keyword evidence="2" id="KW-0732">Signal</keyword>
<accession>A0A8K1FZY3</accession>
<dbReference type="EMBL" id="SWJQ01001139">
    <property type="protein sequence ID" value="TRZ09179.1"/>
    <property type="molecule type" value="Genomic_DNA"/>
</dbReference>
<feature type="signal peptide" evidence="2">
    <location>
        <begin position="1"/>
        <end position="21"/>
    </location>
</feature>
<dbReference type="Proteomes" id="UP000796761">
    <property type="component" value="Unassembled WGS sequence"/>
</dbReference>
<name>A0A8K1FZY3_9PASS</name>
<organism evidence="3 4">
    <name type="scientific">Zosterops borbonicus</name>
    <dbReference type="NCBI Taxonomy" id="364589"/>
    <lineage>
        <taxon>Eukaryota</taxon>
        <taxon>Metazoa</taxon>
        <taxon>Chordata</taxon>
        <taxon>Craniata</taxon>
        <taxon>Vertebrata</taxon>
        <taxon>Euteleostomi</taxon>
        <taxon>Archelosauria</taxon>
        <taxon>Archosauria</taxon>
        <taxon>Dinosauria</taxon>
        <taxon>Saurischia</taxon>
        <taxon>Theropoda</taxon>
        <taxon>Coelurosauria</taxon>
        <taxon>Aves</taxon>
        <taxon>Neognathae</taxon>
        <taxon>Neoaves</taxon>
        <taxon>Telluraves</taxon>
        <taxon>Australaves</taxon>
        <taxon>Passeriformes</taxon>
        <taxon>Sylvioidea</taxon>
        <taxon>Zosteropidae</taxon>
        <taxon>Zosterops</taxon>
    </lineage>
</organism>
<evidence type="ECO:0000256" key="1">
    <source>
        <dbReference type="SAM" id="MobiDB-lite"/>
    </source>
</evidence>
<sequence length="95" mass="9514">MVATTFLLLLLQGLIQYPRQAGDGLDEATWEWHAAAGPVPGPGDGSAASGAGAGQPGAEPWGLGNPAQLAVLGSSGNPRRSPGAGLKTLENERPS</sequence>
<proteinExistence type="predicted"/>
<comment type="caution">
    <text evidence="3">The sequence shown here is derived from an EMBL/GenBank/DDBJ whole genome shotgun (WGS) entry which is preliminary data.</text>
</comment>
<evidence type="ECO:0000256" key="2">
    <source>
        <dbReference type="SAM" id="SignalP"/>
    </source>
</evidence>
<evidence type="ECO:0000313" key="3">
    <source>
        <dbReference type="EMBL" id="TRZ09179.1"/>
    </source>
</evidence>
<protein>
    <submittedName>
        <fullName evidence="3">Uncharacterized protein</fullName>
    </submittedName>
</protein>
<evidence type="ECO:0000313" key="4">
    <source>
        <dbReference type="Proteomes" id="UP000796761"/>
    </source>
</evidence>
<feature type="region of interest" description="Disordered" evidence="1">
    <location>
        <begin position="34"/>
        <end position="95"/>
    </location>
</feature>
<dbReference type="AlphaFoldDB" id="A0A8K1FZY3"/>
<gene>
    <name evidence="3" type="ORF">HGM15179_017925</name>
</gene>
<keyword evidence="4" id="KW-1185">Reference proteome</keyword>